<comment type="similarity">
    <text evidence="2">Belongs to the class-II aminoacyl-tRNA synthetase family.</text>
</comment>
<evidence type="ECO:0000256" key="6">
    <source>
        <dbReference type="ARBA" id="ARBA00022840"/>
    </source>
</evidence>
<dbReference type="STRING" id="7897.ENSLACP00000021375"/>
<dbReference type="Pfam" id="PF03147">
    <property type="entry name" value="FDX-ACB"/>
    <property type="match status" value="1"/>
</dbReference>
<dbReference type="EC" id="6.1.1.20" evidence="3"/>
<keyword evidence="9" id="KW-0496">Mitochondrion</keyword>
<comment type="catalytic activity">
    <reaction evidence="12">
        <text>tRNA(Phe) + L-phenylalanine + ATP = L-phenylalanyl-tRNA(Phe) + AMP + diphosphate + H(+)</text>
        <dbReference type="Rhea" id="RHEA:19413"/>
        <dbReference type="Rhea" id="RHEA-COMP:9668"/>
        <dbReference type="Rhea" id="RHEA-COMP:9699"/>
        <dbReference type="ChEBI" id="CHEBI:15378"/>
        <dbReference type="ChEBI" id="CHEBI:30616"/>
        <dbReference type="ChEBI" id="CHEBI:33019"/>
        <dbReference type="ChEBI" id="CHEBI:58095"/>
        <dbReference type="ChEBI" id="CHEBI:78442"/>
        <dbReference type="ChEBI" id="CHEBI:78531"/>
        <dbReference type="ChEBI" id="CHEBI:456215"/>
        <dbReference type="EC" id="6.1.1.20"/>
    </reaction>
</comment>
<dbReference type="eggNOG" id="KOG2783">
    <property type="taxonomic scope" value="Eukaryota"/>
</dbReference>
<dbReference type="GO" id="GO:0005759">
    <property type="term" value="C:mitochondrial matrix"/>
    <property type="evidence" value="ECO:0007669"/>
    <property type="project" value="UniProtKB-SubCell"/>
</dbReference>
<keyword evidence="10" id="KW-0030">Aminoacyl-tRNA synthetase</keyword>
<dbReference type="EMBL" id="AFYH01007239">
    <property type="status" value="NOT_ANNOTATED_CDS"/>
    <property type="molecule type" value="Genomic_DNA"/>
</dbReference>
<dbReference type="GO" id="GO:0004826">
    <property type="term" value="F:phenylalanine-tRNA ligase activity"/>
    <property type="evidence" value="ECO:0007669"/>
    <property type="project" value="UniProtKB-EC"/>
</dbReference>
<dbReference type="InterPro" id="IPR019446">
    <property type="entry name" value="BMT5-like"/>
</dbReference>
<dbReference type="GeneTree" id="ENSGT00940000160701"/>
<dbReference type="eggNOG" id="KOG4174">
    <property type="taxonomic scope" value="Eukaryota"/>
</dbReference>
<keyword evidence="8" id="KW-0809">Transit peptide</keyword>
<dbReference type="HOGENOM" id="CLU_030162_0_0_1"/>
<evidence type="ECO:0000256" key="11">
    <source>
        <dbReference type="ARBA" id="ARBA00031194"/>
    </source>
</evidence>
<dbReference type="EMBL" id="AFYH01007240">
    <property type="status" value="NOT_ANNOTATED_CDS"/>
    <property type="molecule type" value="Genomic_DNA"/>
</dbReference>
<proteinExistence type="inferred from homology"/>
<dbReference type="SMART" id="SM00896">
    <property type="entry name" value="FDX-ACB"/>
    <property type="match status" value="1"/>
</dbReference>
<evidence type="ECO:0000313" key="14">
    <source>
        <dbReference type="Ensembl" id="ENSLACP00000021375.1"/>
    </source>
</evidence>
<dbReference type="FunCoup" id="H3BHK4">
    <property type="interactions" value="612"/>
</dbReference>
<dbReference type="PROSITE" id="PS51447">
    <property type="entry name" value="FDX_ACB"/>
    <property type="match status" value="1"/>
</dbReference>
<evidence type="ECO:0000256" key="2">
    <source>
        <dbReference type="ARBA" id="ARBA00008226"/>
    </source>
</evidence>
<organism evidence="14 15">
    <name type="scientific">Latimeria chalumnae</name>
    <name type="common">Coelacanth</name>
    <dbReference type="NCBI Taxonomy" id="7897"/>
    <lineage>
        <taxon>Eukaryota</taxon>
        <taxon>Metazoa</taxon>
        <taxon>Chordata</taxon>
        <taxon>Craniata</taxon>
        <taxon>Vertebrata</taxon>
        <taxon>Euteleostomi</taxon>
        <taxon>Coelacanthiformes</taxon>
        <taxon>Coelacanthidae</taxon>
        <taxon>Latimeria</taxon>
    </lineage>
</organism>
<dbReference type="GO" id="GO:0070042">
    <property type="term" value="F:rRNA (uridine-N3-)-methyltransferase activity"/>
    <property type="evidence" value="ECO:0007669"/>
    <property type="project" value="InterPro"/>
</dbReference>
<dbReference type="InterPro" id="IPR036690">
    <property type="entry name" value="Fdx_antiC-bd_sf"/>
</dbReference>
<dbReference type="Bgee" id="ENSLACG00000018780">
    <property type="expression patterns" value="Expressed in chordate pharynx"/>
</dbReference>
<dbReference type="EMBL" id="AFYH01007238">
    <property type="status" value="NOT_ANNOTATED_CDS"/>
    <property type="molecule type" value="Genomic_DNA"/>
</dbReference>
<evidence type="ECO:0000256" key="4">
    <source>
        <dbReference type="ARBA" id="ARBA00022598"/>
    </source>
</evidence>
<keyword evidence="5" id="KW-0547">Nucleotide-binding</keyword>
<evidence type="ECO:0000256" key="7">
    <source>
        <dbReference type="ARBA" id="ARBA00022917"/>
    </source>
</evidence>
<comment type="subcellular location">
    <subcellularLocation>
        <location evidence="1">Mitochondrion matrix</location>
    </subcellularLocation>
</comment>
<dbReference type="PANTHER" id="PTHR11538:SF26">
    <property type="entry name" value="FERREDOXIN-FOLD ANTICODON-BINDING DOMAIN-CONTAINING PROTEIN 1"/>
    <property type="match status" value="1"/>
</dbReference>
<accession>H3BHK4</accession>
<keyword evidence="7" id="KW-0648">Protein biosynthesis</keyword>
<dbReference type="GO" id="GO:0070475">
    <property type="term" value="P:rRNA base methylation"/>
    <property type="evidence" value="ECO:0007669"/>
    <property type="project" value="InterPro"/>
</dbReference>
<gene>
    <name evidence="14" type="primary">FDXACB1</name>
</gene>
<sequence>ILLVGEGNFSFSVSLCDQVDSPTRIIATCYESEERILKDGSAVNNIQRLREKVQGAEVYFEVDCTRLRPWARLGSKPFDCIIFNFPHCGRKAGVKKNRDLLAKFFIRSQSKPFHVEGALNHVFTRSLPISFLKPLDMKIEVENKSICIQVPEELVDKINRYTNKQFLQEISKVFPVQRLKSALPYIVKGNTSLPSLCSLEVSQFNLYWVQLKDEEISAQKAFVSGLSLKDGDPEKPGSGPWEAEDKVQNIDDGYCFRPSLTTHVQDVLKRPDFRQDTLYALNGLVFRKCLVSAYTMPVFHETVLIYGFKDGDAKSRLIQLLSSSLNSAFACLIKSISNLAENGLTGKRSGLVEKTDFIGIKSPNERDYFIHFNNKVNSSCSCNLPVGNLTVTPCGQLHNELNICVASINLDLLSMIAFDIHDWRIMWTFDERFINQFKQLELKVFKNFSLYPPCFVHDASFWVEAGKSLDEIELHTLARRVAGETVKDITLIDSFQHPETGGSSWCYRLTYQSCDRALSCQKASELQLLLRLQIQKNLGVTLR</sequence>
<dbReference type="Gene3D" id="3.30.70.380">
    <property type="entry name" value="Ferrodoxin-fold anticodon-binding domain"/>
    <property type="match status" value="1"/>
</dbReference>
<dbReference type="GO" id="GO:0006412">
    <property type="term" value="P:translation"/>
    <property type="evidence" value="ECO:0007669"/>
    <property type="project" value="UniProtKB-KW"/>
</dbReference>
<dbReference type="PANTHER" id="PTHR11538">
    <property type="entry name" value="PHENYLALANYL-TRNA SYNTHETASE"/>
    <property type="match status" value="1"/>
</dbReference>
<dbReference type="OMA" id="IRFGVDC"/>
<evidence type="ECO:0000256" key="12">
    <source>
        <dbReference type="ARBA" id="ARBA00049255"/>
    </source>
</evidence>
<keyword evidence="15" id="KW-1185">Reference proteome</keyword>
<dbReference type="Proteomes" id="UP000008672">
    <property type="component" value="Unassembled WGS sequence"/>
</dbReference>
<protein>
    <recommendedName>
        <fullName evidence="3">phenylalanine--tRNA ligase</fullName>
        <ecNumber evidence="3">6.1.1.20</ecNumber>
    </recommendedName>
    <alternativeName>
        <fullName evidence="11">Phenylalanyl-tRNA synthetase</fullName>
    </alternativeName>
</protein>
<evidence type="ECO:0000256" key="8">
    <source>
        <dbReference type="ARBA" id="ARBA00022946"/>
    </source>
</evidence>
<evidence type="ECO:0000313" key="15">
    <source>
        <dbReference type="Proteomes" id="UP000008672"/>
    </source>
</evidence>
<dbReference type="Ensembl" id="ENSLACT00000021516.1">
    <property type="protein sequence ID" value="ENSLACP00000021375.1"/>
    <property type="gene ID" value="ENSLACG00000018780.1"/>
</dbReference>
<evidence type="ECO:0000259" key="13">
    <source>
        <dbReference type="PROSITE" id="PS51447"/>
    </source>
</evidence>
<evidence type="ECO:0000256" key="9">
    <source>
        <dbReference type="ARBA" id="ARBA00023128"/>
    </source>
</evidence>
<reference evidence="14" key="3">
    <citation type="submission" date="2025-09" db="UniProtKB">
        <authorList>
            <consortium name="Ensembl"/>
        </authorList>
    </citation>
    <scope>IDENTIFICATION</scope>
</reference>
<dbReference type="AlphaFoldDB" id="H3BHK4"/>
<dbReference type="Gene3D" id="3.30.930.10">
    <property type="entry name" value="Bira Bifunctional Protein, Domain 2"/>
    <property type="match status" value="1"/>
</dbReference>
<dbReference type="Pfam" id="PF10354">
    <property type="entry name" value="BMT5-like"/>
    <property type="match status" value="1"/>
</dbReference>
<keyword evidence="6" id="KW-0067">ATP-binding</keyword>
<name>H3BHK4_LATCH</name>
<dbReference type="InterPro" id="IPR045864">
    <property type="entry name" value="aa-tRNA-synth_II/BPL/LPL"/>
</dbReference>
<evidence type="ECO:0000256" key="5">
    <source>
        <dbReference type="ARBA" id="ARBA00022741"/>
    </source>
</evidence>
<evidence type="ECO:0000256" key="3">
    <source>
        <dbReference type="ARBA" id="ARBA00012814"/>
    </source>
</evidence>
<evidence type="ECO:0000256" key="1">
    <source>
        <dbReference type="ARBA" id="ARBA00004305"/>
    </source>
</evidence>
<dbReference type="InParanoid" id="H3BHK4"/>
<feature type="domain" description="FDX-ACB" evidence="13">
    <location>
        <begin position="450"/>
        <end position="543"/>
    </location>
</feature>
<reference evidence="14" key="2">
    <citation type="submission" date="2025-08" db="UniProtKB">
        <authorList>
            <consortium name="Ensembl"/>
        </authorList>
    </citation>
    <scope>IDENTIFICATION</scope>
</reference>
<evidence type="ECO:0000256" key="10">
    <source>
        <dbReference type="ARBA" id="ARBA00023146"/>
    </source>
</evidence>
<dbReference type="GO" id="GO:0005524">
    <property type="term" value="F:ATP binding"/>
    <property type="evidence" value="ECO:0007669"/>
    <property type="project" value="UniProtKB-KW"/>
</dbReference>
<dbReference type="SUPFAM" id="SSF54991">
    <property type="entry name" value="Anticodon-binding domain of PheRS"/>
    <property type="match status" value="1"/>
</dbReference>
<reference evidence="15" key="1">
    <citation type="submission" date="2011-08" db="EMBL/GenBank/DDBJ databases">
        <title>The draft genome of Latimeria chalumnae.</title>
        <authorList>
            <person name="Di Palma F."/>
            <person name="Alfoldi J."/>
            <person name="Johnson J."/>
            <person name="Berlin A."/>
            <person name="Gnerre S."/>
            <person name="Jaffe D."/>
            <person name="MacCallum I."/>
            <person name="Young S."/>
            <person name="Walker B.J."/>
            <person name="Lander E."/>
            <person name="Lindblad-Toh K."/>
        </authorList>
    </citation>
    <scope>NUCLEOTIDE SEQUENCE [LARGE SCALE GENOMIC DNA]</scope>
    <source>
        <strain evidence="15">Wild caught</strain>
    </source>
</reference>
<dbReference type="InterPro" id="IPR005121">
    <property type="entry name" value="Fdx_antiC-bd"/>
</dbReference>
<keyword evidence="4" id="KW-0436">Ligase</keyword>
<dbReference type="FunFam" id="3.30.70.380:FF:000002">
    <property type="entry name" value="phenylalanine--tRNA ligase, mitochondrial"/>
    <property type="match status" value="1"/>
</dbReference>